<reference evidence="1 2" key="1">
    <citation type="submission" date="2016-02" db="EMBL/GenBank/DDBJ databases">
        <authorList>
            <person name="Wen L."/>
            <person name="He K."/>
            <person name="Yang H."/>
        </authorList>
    </citation>
    <scope>NUCLEOTIDE SEQUENCE [LARGE SCALE GENOMIC DNA]</scope>
    <source>
        <strain evidence="1 2">KLE1704</strain>
    </source>
</reference>
<evidence type="ECO:0000313" key="2">
    <source>
        <dbReference type="Proteomes" id="UP000070319"/>
    </source>
</evidence>
<dbReference type="AlphaFoldDB" id="A0A139LNX6"/>
<evidence type="ECO:0008006" key="3">
    <source>
        <dbReference type="Google" id="ProtNLM"/>
    </source>
</evidence>
<dbReference type="EMBL" id="LTDF01000059">
    <property type="protein sequence ID" value="KXT53129.1"/>
    <property type="molecule type" value="Genomic_DNA"/>
</dbReference>
<organism evidence="1">
    <name type="scientific">Bacteroides intestinalis</name>
    <dbReference type="NCBI Taxonomy" id="329854"/>
    <lineage>
        <taxon>Bacteria</taxon>
        <taxon>Pseudomonadati</taxon>
        <taxon>Bacteroidota</taxon>
        <taxon>Bacteroidia</taxon>
        <taxon>Bacteroidales</taxon>
        <taxon>Bacteroidaceae</taxon>
        <taxon>Bacteroides</taxon>
    </lineage>
</organism>
<comment type="caution">
    <text evidence="1">The sequence shown here is derived from an EMBL/GenBank/DDBJ whole genome shotgun (WGS) entry which is preliminary data.</text>
</comment>
<dbReference type="Proteomes" id="UP000070319">
    <property type="component" value="Unassembled WGS sequence"/>
</dbReference>
<sequence length="84" mass="9631">MDTSLSNAKRRKVIDIPEQTFRTLSVRAAASGTNLKAFIEKMLVDYADNADDSHLYAYLCEKRPEGKDMLNEEETRSFEDWLGL</sequence>
<dbReference type="PATRIC" id="fig|329854.7.peg.1474"/>
<gene>
    <name evidence="1" type="ORF">HMPREF2531_01445</name>
</gene>
<proteinExistence type="predicted"/>
<accession>A0A139LNX6</accession>
<dbReference type="RefSeq" id="WP_061435002.1">
    <property type="nucleotide sequence ID" value="NZ_KQ968688.1"/>
</dbReference>
<evidence type="ECO:0000313" key="1">
    <source>
        <dbReference type="EMBL" id="KXT53129.1"/>
    </source>
</evidence>
<protein>
    <recommendedName>
        <fullName evidence="3">Toxin-antitoxin system protein</fullName>
    </recommendedName>
</protein>
<dbReference type="GeneID" id="66306523"/>
<name>A0A139LNX6_9BACE</name>